<keyword evidence="4" id="KW-1185">Reference proteome</keyword>
<sequence>MKIYETRTAPNPRRVRMFLAEKGVDMEYVQLDLQKGENLTAEMRAKNPLGKVPILELDDGTCIAESDAICTYFENTVPEPALMGTDAKSKAVISMWQRQVEMALLLQVGMCFQHSTGYFKDRMVPVAEYGKQAGINAAKYLNILERRLELNTYIAGEDFSIADITALCAIDFARVVDIRLSEEHNNIRRWYELVNQRPSAKA</sequence>
<organism evidence="3 4">
    <name type="scientific">Salinimonas profundi</name>
    <dbReference type="NCBI Taxonomy" id="2729140"/>
    <lineage>
        <taxon>Bacteria</taxon>
        <taxon>Pseudomonadati</taxon>
        <taxon>Pseudomonadota</taxon>
        <taxon>Gammaproteobacteria</taxon>
        <taxon>Alteromonadales</taxon>
        <taxon>Alteromonadaceae</taxon>
        <taxon>Alteromonas/Salinimonas group</taxon>
        <taxon>Salinimonas</taxon>
    </lineage>
</organism>
<reference evidence="3 4" key="1">
    <citation type="submission" date="2020-04" db="EMBL/GenBank/DDBJ databases">
        <title>Salinimonas sp. HHU 13199.</title>
        <authorList>
            <person name="Cui X."/>
            <person name="Zhang D."/>
        </authorList>
    </citation>
    <scope>NUCLEOTIDE SEQUENCE [LARGE SCALE GENOMIC DNA]</scope>
    <source>
        <strain evidence="3 4">HHU 13199</strain>
    </source>
</reference>
<evidence type="ECO:0000259" key="2">
    <source>
        <dbReference type="PROSITE" id="PS50405"/>
    </source>
</evidence>
<dbReference type="InterPro" id="IPR004046">
    <property type="entry name" value="GST_C"/>
</dbReference>
<dbReference type="PANTHER" id="PTHR44051">
    <property type="entry name" value="GLUTATHIONE S-TRANSFERASE-RELATED"/>
    <property type="match status" value="1"/>
</dbReference>
<dbReference type="CDD" id="cd03051">
    <property type="entry name" value="GST_N_GTT2_like"/>
    <property type="match status" value="1"/>
</dbReference>
<dbReference type="Gene3D" id="1.20.1050.10">
    <property type="match status" value="1"/>
</dbReference>
<dbReference type="PROSITE" id="PS51354">
    <property type="entry name" value="GLUTAREDOXIN_2"/>
    <property type="match status" value="1"/>
</dbReference>
<dbReference type="Proteomes" id="UP000624419">
    <property type="component" value="Unassembled WGS sequence"/>
</dbReference>
<dbReference type="InterPro" id="IPR004045">
    <property type="entry name" value="Glutathione_S-Trfase_N"/>
</dbReference>
<dbReference type="Gene3D" id="3.40.30.10">
    <property type="entry name" value="Glutaredoxin"/>
    <property type="match status" value="1"/>
</dbReference>
<name>A0ABR8LJH9_9ALTE</name>
<evidence type="ECO:0000313" key="3">
    <source>
        <dbReference type="EMBL" id="MBD3586345.1"/>
    </source>
</evidence>
<dbReference type="SUPFAM" id="SSF52833">
    <property type="entry name" value="Thioredoxin-like"/>
    <property type="match status" value="1"/>
</dbReference>
<dbReference type="SFLD" id="SFLDG00358">
    <property type="entry name" value="Main_(cytGST)"/>
    <property type="match status" value="1"/>
</dbReference>
<dbReference type="EMBL" id="JABBXD010000006">
    <property type="protein sequence ID" value="MBD3586345.1"/>
    <property type="molecule type" value="Genomic_DNA"/>
</dbReference>
<dbReference type="RefSeq" id="WP_191025205.1">
    <property type="nucleotide sequence ID" value="NZ_JABBXD010000006.1"/>
</dbReference>
<accession>A0ABR8LJH9</accession>
<dbReference type="InterPro" id="IPR010987">
    <property type="entry name" value="Glutathione-S-Trfase_C-like"/>
</dbReference>
<dbReference type="InterPro" id="IPR036282">
    <property type="entry name" value="Glutathione-S-Trfase_C_sf"/>
</dbReference>
<gene>
    <name evidence="3" type="ORF">HHX48_11405</name>
</gene>
<protein>
    <submittedName>
        <fullName evidence="3">Glutathione S-transferase family protein</fullName>
    </submittedName>
</protein>
<evidence type="ECO:0000259" key="1">
    <source>
        <dbReference type="PROSITE" id="PS50404"/>
    </source>
</evidence>
<dbReference type="SFLD" id="SFLDS00019">
    <property type="entry name" value="Glutathione_Transferase_(cytos"/>
    <property type="match status" value="1"/>
</dbReference>
<dbReference type="Pfam" id="PF00043">
    <property type="entry name" value="GST_C"/>
    <property type="match status" value="1"/>
</dbReference>
<proteinExistence type="predicted"/>
<evidence type="ECO:0000313" key="4">
    <source>
        <dbReference type="Proteomes" id="UP000624419"/>
    </source>
</evidence>
<dbReference type="InterPro" id="IPR040079">
    <property type="entry name" value="Glutathione_S-Trfase"/>
</dbReference>
<dbReference type="SUPFAM" id="SSF47616">
    <property type="entry name" value="GST C-terminal domain-like"/>
    <property type="match status" value="1"/>
</dbReference>
<dbReference type="PROSITE" id="PS50405">
    <property type="entry name" value="GST_CTER"/>
    <property type="match status" value="1"/>
</dbReference>
<dbReference type="Pfam" id="PF13417">
    <property type="entry name" value="GST_N_3"/>
    <property type="match status" value="1"/>
</dbReference>
<comment type="caution">
    <text evidence="3">The sequence shown here is derived from an EMBL/GenBank/DDBJ whole genome shotgun (WGS) entry which is preliminary data.</text>
</comment>
<dbReference type="InterPro" id="IPR036249">
    <property type="entry name" value="Thioredoxin-like_sf"/>
</dbReference>
<feature type="domain" description="GST N-terminal" evidence="1">
    <location>
        <begin position="1"/>
        <end position="81"/>
    </location>
</feature>
<dbReference type="InterPro" id="IPR034345">
    <property type="entry name" value="Gtt2-like_N"/>
</dbReference>
<dbReference type="PANTHER" id="PTHR44051:SF2">
    <property type="entry name" value="HYPOTHETICAL GLUTATHIONE S-TRANSFERASE LIKE PROTEIN"/>
    <property type="match status" value="1"/>
</dbReference>
<feature type="domain" description="GST C-terminal" evidence="2">
    <location>
        <begin position="86"/>
        <end position="202"/>
    </location>
</feature>
<dbReference type="PROSITE" id="PS50404">
    <property type="entry name" value="GST_NTER"/>
    <property type="match status" value="1"/>
</dbReference>